<protein>
    <recommendedName>
        <fullName evidence="2">MobA/VirD2-like nuclease domain-containing protein</fullName>
    </recommendedName>
</protein>
<organism evidence="3 4">
    <name type="scientific">Nocardia higoensis</name>
    <dbReference type="NCBI Taxonomy" id="228599"/>
    <lineage>
        <taxon>Bacteria</taxon>
        <taxon>Bacillati</taxon>
        <taxon>Actinomycetota</taxon>
        <taxon>Actinomycetes</taxon>
        <taxon>Mycobacteriales</taxon>
        <taxon>Nocardiaceae</taxon>
        <taxon>Nocardia</taxon>
    </lineage>
</organism>
<sequence>MSKGSDMVGLVRYLAGPGKHNEHTDQRVIAGDIVSVAVFGGRIDMTRAAELGKLLDSSRVTALKGAPVLVTSYAKAKALMAEGMDRKQAFAEATRDEHVWHCSLALAAAEGELSDEKWSAIARDFLTEMGFIGREDVPDVRWAAIRHGLSKAGNDHVHLALSVVRPDGSLIDTYRDLKRSQAAANVLEKRHGLAVLWSREEQTGTERGVRPGEARRAEELGAAATDRELLHRQVRAIASAAETEAEFVTQLRASGIKVRPRFAEGGIEVTGYSVRFPPHRAQDTEVERASLWYGGGRLSKDLTLTALRAWTGWENTPEAQEAALAQWRSTMTTRSGRSFAPDPLSEQETITRLGQWSQYMRTIPVTDRDGWAKAAGQTAGLFAAASMRTETRPGPLDRLSRQLARAAQTPAHQRRPESPHKAGVQAVSRMLWSSSSKAVADVAVIEAMTDCLLTVMDMLAATERANTAAAMAGHARQALTEIHLRAAGVDPAREYVTVPGSPGWVAHARAKVVTERPVEQARMVEKIAAVAGDWGVRRIALQSRPGAPKVDEFGHIIDQGETTTTDDTGQVDTVEAQADSEPVSPLQRWAAKAAAQDSGLLARLAKFQPDPAEVEAGAVVDSASTEPADCRDEVEQDWQKPMPPPGMPGRGAGGRDGFER</sequence>
<evidence type="ECO:0000259" key="2">
    <source>
        <dbReference type="Pfam" id="PF03432"/>
    </source>
</evidence>
<evidence type="ECO:0000256" key="1">
    <source>
        <dbReference type="SAM" id="MobiDB-lite"/>
    </source>
</evidence>
<dbReference type="Proteomes" id="UP000707731">
    <property type="component" value="Unassembled WGS sequence"/>
</dbReference>
<keyword evidence="4" id="KW-1185">Reference proteome</keyword>
<dbReference type="RefSeq" id="WP_195005123.1">
    <property type="nucleotide sequence ID" value="NZ_JADLQN010000012.1"/>
</dbReference>
<feature type="domain" description="MobA/VirD2-like nuclease" evidence="2">
    <location>
        <begin position="70"/>
        <end position="193"/>
    </location>
</feature>
<feature type="compositionally biased region" description="Gly residues" evidence="1">
    <location>
        <begin position="648"/>
        <end position="660"/>
    </location>
</feature>
<dbReference type="InterPro" id="IPR005094">
    <property type="entry name" value="Endonuclease_MobA/VirD2"/>
</dbReference>
<comment type="caution">
    <text evidence="3">The sequence shown here is derived from an EMBL/GenBank/DDBJ whole genome shotgun (WGS) entry which is preliminary data.</text>
</comment>
<name>A0ABS0DIJ0_9NOCA</name>
<dbReference type="Pfam" id="PF03432">
    <property type="entry name" value="Relaxase"/>
    <property type="match status" value="1"/>
</dbReference>
<gene>
    <name evidence="3" type="ORF">IU449_27675</name>
</gene>
<feature type="region of interest" description="Disordered" evidence="1">
    <location>
        <begin position="403"/>
        <end position="426"/>
    </location>
</feature>
<proteinExistence type="predicted"/>
<evidence type="ECO:0000313" key="3">
    <source>
        <dbReference type="EMBL" id="MBF6358282.1"/>
    </source>
</evidence>
<dbReference type="EMBL" id="JADLQN010000012">
    <property type="protein sequence ID" value="MBF6358282.1"/>
    <property type="molecule type" value="Genomic_DNA"/>
</dbReference>
<evidence type="ECO:0000313" key="4">
    <source>
        <dbReference type="Proteomes" id="UP000707731"/>
    </source>
</evidence>
<feature type="region of interest" description="Disordered" evidence="1">
    <location>
        <begin position="616"/>
        <end position="660"/>
    </location>
</feature>
<accession>A0ABS0DIJ0</accession>
<reference evidence="3 4" key="1">
    <citation type="submission" date="2020-10" db="EMBL/GenBank/DDBJ databases">
        <title>Identification of Nocardia species via Next-generation sequencing and recognition of intraspecies genetic diversity.</title>
        <authorList>
            <person name="Li P."/>
            <person name="Li P."/>
            <person name="Lu B."/>
        </authorList>
    </citation>
    <scope>NUCLEOTIDE SEQUENCE [LARGE SCALE GENOMIC DNA]</scope>
    <source>
        <strain evidence="3 4">BJ06-0143</strain>
    </source>
</reference>